<feature type="compositionally biased region" description="Basic and acidic residues" evidence="1">
    <location>
        <begin position="359"/>
        <end position="368"/>
    </location>
</feature>
<dbReference type="EnsemblFungi" id="PTTG_29980-t43_1">
    <property type="protein sequence ID" value="PTTG_29980-t43_1-p1"/>
    <property type="gene ID" value="PTTG_29980"/>
</dbReference>
<sequence>MRVLAPPLSSVEACPLHQIKIKKVIPKTNLAVKEPKILTTKAQPSASSSSKKSVFDDGSFDPKTKEKLENYFVPRGRTVVSNYSTTSPLIPSSEDSRESYQPADSSDIDVITGATAQLCWKPKTLPGPLGADILKNFNPRIHPILQGLKNQLDGRNQAEERNDNDMMILCLETAKSFLPTVQGLINLNQFRSIYGDWDILKEWEEYQSGPKHRRYLRARGEETTPTPAPESTIDWSPTPPPHLTELPTLPDREKVRQMNVQPSGYQPMVTDQPPSTMPAQTAQEYITMPPPLYPHSCQDSGLTPNQRKRKASKPNPTRDQGEPALPPGACNMHAALRRLEFAKANSSAPKPSATSATDEAPKRPKQDKPPSSTLLSNARPDRSGPSLSDRISSPNQGARIGDS</sequence>
<dbReference type="OrthoDB" id="2510764at2759"/>
<feature type="region of interest" description="Disordered" evidence="1">
    <location>
        <begin position="83"/>
        <end position="104"/>
    </location>
</feature>
<dbReference type="AlphaFoldDB" id="A0A180G108"/>
<reference evidence="3 4" key="3">
    <citation type="journal article" date="2017" name="G3 (Bethesda)">
        <title>Comparative analysis highlights variable genome content of wheat rusts and divergence of the mating loci.</title>
        <authorList>
            <person name="Cuomo C.A."/>
            <person name="Bakkeren G."/>
            <person name="Khalil H.B."/>
            <person name="Panwar V."/>
            <person name="Joly D."/>
            <person name="Linning R."/>
            <person name="Sakthikumar S."/>
            <person name="Song X."/>
            <person name="Adiconis X."/>
            <person name="Fan L."/>
            <person name="Goldberg J.M."/>
            <person name="Levin J.Z."/>
            <person name="Young S."/>
            <person name="Zeng Q."/>
            <person name="Anikster Y."/>
            <person name="Bruce M."/>
            <person name="Wang M."/>
            <person name="Yin C."/>
            <person name="McCallum B."/>
            <person name="Szabo L.J."/>
            <person name="Hulbert S."/>
            <person name="Chen X."/>
            <person name="Fellers J.P."/>
        </authorList>
    </citation>
    <scope>NUCLEOTIDE SEQUENCE</scope>
    <source>
        <strain evidence="3">isolate 1-1 / race 1 (BBBD)</strain>
        <strain evidence="4">Isolate 1-1 / race 1 (BBBD)</strain>
    </source>
</reference>
<gene>
    <name evidence="2" type="ORF">PTTG_29980</name>
</gene>
<feature type="region of interest" description="Disordered" evidence="1">
    <location>
        <begin position="287"/>
        <end position="329"/>
    </location>
</feature>
<protein>
    <submittedName>
        <fullName evidence="2 3">Uncharacterized protein</fullName>
    </submittedName>
</protein>
<evidence type="ECO:0000256" key="1">
    <source>
        <dbReference type="SAM" id="MobiDB-lite"/>
    </source>
</evidence>
<reference evidence="3" key="4">
    <citation type="submission" date="2025-05" db="UniProtKB">
        <authorList>
            <consortium name="EnsemblFungi"/>
        </authorList>
    </citation>
    <scope>IDENTIFICATION</scope>
    <source>
        <strain evidence="3">isolate 1-1 / race 1 (BBBD)</strain>
    </source>
</reference>
<dbReference type="VEuPathDB" id="FungiDB:PTTG_29980"/>
<feature type="region of interest" description="Disordered" evidence="1">
    <location>
        <begin position="217"/>
        <end position="252"/>
    </location>
</feature>
<feature type="compositionally biased region" description="Low complexity" evidence="1">
    <location>
        <begin position="343"/>
        <end position="357"/>
    </location>
</feature>
<reference evidence="2" key="1">
    <citation type="submission" date="2009-11" db="EMBL/GenBank/DDBJ databases">
        <authorList>
            <consortium name="The Broad Institute Genome Sequencing Platform"/>
            <person name="Ward D."/>
            <person name="Feldgarden M."/>
            <person name="Earl A."/>
            <person name="Young S.K."/>
            <person name="Zeng Q."/>
            <person name="Koehrsen M."/>
            <person name="Alvarado L."/>
            <person name="Berlin A."/>
            <person name="Bochicchio J."/>
            <person name="Borenstein D."/>
            <person name="Chapman S.B."/>
            <person name="Chen Z."/>
            <person name="Engels R."/>
            <person name="Freedman E."/>
            <person name="Gellesch M."/>
            <person name="Goldberg J."/>
            <person name="Griggs A."/>
            <person name="Gujja S."/>
            <person name="Heilman E."/>
            <person name="Heiman D."/>
            <person name="Hepburn T."/>
            <person name="Howarth C."/>
            <person name="Jen D."/>
            <person name="Larson L."/>
            <person name="Lewis B."/>
            <person name="Mehta T."/>
            <person name="Park D."/>
            <person name="Pearson M."/>
            <person name="Roberts A."/>
            <person name="Saif S."/>
            <person name="Shea T."/>
            <person name="Shenoy N."/>
            <person name="Sisk P."/>
            <person name="Stolte C."/>
            <person name="Sykes S."/>
            <person name="Thomson T."/>
            <person name="Walk T."/>
            <person name="White J."/>
            <person name="Yandava C."/>
            <person name="Izard J."/>
            <person name="Baranova O.V."/>
            <person name="Blanton J.M."/>
            <person name="Tanner A.C."/>
            <person name="Dewhirst F.E."/>
            <person name="Haas B."/>
            <person name="Nusbaum C."/>
            <person name="Birren B."/>
        </authorList>
    </citation>
    <scope>NUCLEOTIDE SEQUENCE [LARGE SCALE GENOMIC DNA]</scope>
    <source>
        <strain evidence="2">1-1 BBBD Race 1</strain>
    </source>
</reference>
<feature type="region of interest" description="Disordered" evidence="1">
    <location>
        <begin position="39"/>
        <end position="60"/>
    </location>
</feature>
<keyword evidence="4" id="KW-1185">Reference proteome</keyword>
<evidence type="ECO:0000313" key="2">
    <source>
        <dbReference type="EMBL" id="OAV86290.1"/>
    </source>
</evidence>
<proteinExistence type="predicted"/>
<feature type="compositionally biased region" description="Polar residues" evidence="1">
    <location>
        <begin position="385"/>
        <end position="396"/>
    </location>
</feature>
<dbReference type="EMBL" id="ADAS02001329">
    <property type="protein sequence ID" value="OAV86290.1"/>
    <property type="molecule type" value="Genomic_DNA"/>
</dbReference>
<name>A0A180G108_PUCT1</name>
<accession>A0A180G108</accession>
<evidence type="ECO:0000313" key="4">
    <source>
        <dbReference type="Proteomes" id="UP000005240"/>
    </source>
</evidence>
<feature type="region of interest" description="Disordered" evidence="1">
    <location>
        <begin position="343"/>
        <end position="403"/>
    </location>
</feature>
<evidence type="ECO:0000313" key="3">
    <source>
        <dbReference type="EnsemblFungi" id="PTTG_29980-t43_1-p1"/>
    </source>
</evidence>
<organism evidence="2">
    <name type="scientific">Puccinia triticina (isolate 1-1 / race 1 (BBBD))</name>
    <name type="common">Brown leaf rust fungus</name>
    <dbReference type="NCBI Taxonomy" id="630390"/>
    <lineage>
        <taxon>Eukaryota</taxon>
        <taxon>Fungi</taxon>
        <taxon>Dikarya</taxon>
        <taxon>Basidiomycota</taxon>
        <taxon>Pucciniomycotina</taxon>
        <taxon>Pucciniomycetes</taxon>
        <taxon>Pucciniales</taxon>
        <taxon>Pucciniaceae</taxon>
        <taxon>Puccinia</taxon>
    </lineage>
</organism>
<reference evidence="2" key="2">
    <citation type="submission" date="2016-05" db="EMBL/GenBank/DDBJ databases">
        <title>Comparative analysis highlights variable genome content of wheat rusts and divergence of the mating loci.</title>
        <authorList>
            <person name="Cuomo C.A."/>
            <person name="Bakkeren G."/>
            <person name="Szabo L."/>
            <person name="Khalil H."/>
            <person name="Joly D."/>
            <person name="Goldberg J."/>
            <person name="Young S."/>
            <person name="Zeng Q."/>
            <person name="Fellers J."/>
        </authorList>
    </citation>
    <scope>NUCLEOTIDE SEQUENCE [LARGE SCALE GENOMIC DNA]</scope>
    <source>
        <strain evidence="2">1-1 BBBD Race 1</strain>
    </source>
</reference>
<dbReference type="Proteomes" id="UP000005240">
    <property type="component" value="Unassembled WGS sequence"/>
</dbReference>